<comment type="subcellular location">
    <subcellularLocation>
        <location evidence="1">Nucleus</location>
    </subcellularLocation>
</comment>
<keyword evidence="4 9" id="KW-0863">Zinc-finger</keyword>
<protein>
    <recommendedName>
        <fullName evidence="10">C2H2-type domain-containing protein</fullName>
    </recommendedName>
</protein>
<dbReference type="EMBL" id="MPUH01001326">
    <property type="protein sequence ID" value="OMJ68463.1"/>
    <property type="molecule type" value="Genomic_DNA"/>
</dbReference>
<dbReference type="Pfam" id="PF13912">
    <property type="entry name" value="zf-C2H2_6"/>
    <property type="match status" value="1"/>
</dbReference>
<evidence type="ECO:0000256" key="2">
    <source>
        <dbReference type="ARBA" id="ARBA00022723"/>
    </source>
</evidence>
<organism evidence="11 12">
    <name type="scientific">Stentor coeruleus</name>
    <dbReference type="NCBI Taxonomy" id="5963"/>
    <lineage>
        <taxon>Eukaryota</taxon>
        <taxon>Sar</taxon>
        <taxon>Alveolata</taxon>
        <taxon>Ciliophora</taxon>
        <taxon>Postciliodesmatophora</taxon>
        <taxon>Heterotrichea</taxon>
        <taxon>Heterotrichida</taxon>
        <taxon>Stentoridae</taxon>
        <taxon>Stentor</taxon>
    </lineage>
</organism>
<dbReference type="Gene3D" id="3.30.160.60">
    <property type="entry name" value="Classic Zinc Finger"/>
    <property type="match status" value="2"/>
</dbReference>
<dbReference type="InterPro" id="IPR036236">
    <property type="entry name" value="Znf_C2H2_sf"/>
</dbReference>
<dbReference type="InterPro" id="IPR013087">
    <property type="entry name" value="Znf_C2H2_type"/>
</dbReference>
<comment type="caution">
    <text evidence="11">The sequence shown here is derived from an EMBL/GenBank/DDBJ whole genome shotgun (WGS) entry which is preliminary data.</text>
</comment>
<keyword evidence="3" id="KW-0677">Repeat</keyword>
<dbReference type="OrthoDB" id="8117402at2759"/>
<reference evidence="11 12" key="1">
    <citation type="submission" date="2016-11" db="EMBL/GenBank/DDBJ databases">
        <title>The macronuclear genome of Stentor coeruleus: a giant cell with tiny introns.</title>
        <authorList>
            <person name="Slabodnick M."/>
            <person name="Ruby J.G."/>
            <person name="Reiff S.B."/>
            <person name="Swart E.C."/>
            <person name="Gosai S."/>
            <person name="Prabakaran S."/>
            <person name="Witkowska E."/>
            <person name="Larue G.E."/>
            <person name="Fisher S."/>
            <person name="Freeman R.M."/>
            <person name="Gunawardena J."/>
            <person name="Chu W."/>
            <person name="Stover N.A."/>
            <person name="Gregory B.D."/>
            <person name="Nowacki M."/>
            <person name="Derisi J."/>
            <person name="Roy S.W."/>
            <person name="Marshall W.F."/>
            <person name="Sood P."/>
        </authorList>
    </citation>
    <scope>NUCLEOTIDE SEQUENCE [LARGE SCALE GENOMIC DNA]</scope>
    <source>
        <strain evidence="11">WM001</strain>
    </source>
</reference>
<dbReference type="Pfam" id="PF00096">
    <property type="entry name" value="zf-C2H2"/>
    <property type="match status" value="1"/>
</dbReference>
<evidence type="ECO:0000256" key="4">
    <source>
        <dbReference type="ARBA" id="ARBA00022771"/>
    </source>
</evidence>
<dbReference type="SUPFAM" id="SSF57667">
    <property type="entry name" value="beta-beta-alpha zinc fingers"/>
    <property type="match status" value="1"/>
</dbReference>
<keyword evidence="5" id="KW-0862">Zinc</keyword>
<dbReference type="Proteomes" id="UP000187209">
    <property type="component" value="Unassembled WGS sequence"/>
</dbReference>
<dbReference type="GO" id="GO:0005634">
    <property type="term" value="C:nucleus"/>
    <property type="evidence" value="ECO:0007669"/>
    <property type="project" value="UniProtKB-SubCell"/>
</dbReference>
<feature type="domain" description="C2H2-type" evidence="10">
    <location>
        <begin position="35"/>
        <end position="62"/>
    </location>
</feature>
<dbReference type="PANTHER" id="PTHR24381:SF393">
    <property type="entry name" value="CHROMATIN-LINKED ADAPTOR FOR MSL PROTEINS, ISOFORM B"/>
    <property type="match status" value="1"/>
</dbReference>
<proteinExistence type="predicted"/>
<dbReference type="FunFam" id="3.30.160.60:FF:000286">
    <property type="entry name" value="Zinc finger protein 770"/>
    <property type="match status" value="1"/>
</dbReference>
<evidence type="ECO:0000256" key="1">
    <source>
        <dbReference type="ARBA" id="ARBA00004123"/>
    </source>
</evidence>
<feature type="domain" description="C2H2-type" evidence="10">
    <location>
        <begin position="63"/>
        <end position="90"/>
    </location>
</feature>
<keyword evidence="2" id="KW-0479">Metal-binding</keyword>
<sequence length="140" mass="16491">MKEIVKREKKVYVETVQCKVEKLKKRKEGPLKKKYRCKDCMKMLSSKQSLREHRYSHQDIKPYVCSLCNKTFRHGSQLTNHKKTHKNDSMLSIPLLTSLLQKIPKDPAALLIITEKIRLPLISKQQSFELPNIESYLRPL</sequence>
<gene>
    <name evidence="11" type="ORF">SteCoe_34070</name>
</gene>
<evidence type="ECO:0000256" key="8">
    <source>
        <dbReference type="ARBA" id="ARBA00023242"/>
    </source>
</evidence>
<keyword evidence="12" id="KW-1185">Reference proteome</keyword>
<evidence type="ECO:0000259" key="10">
    <source>
        <dbReference type="PROSITE" id="PS50157"/>
    </source>
</evidence>
<dbReference type="GO" id="GO:0000977">
    <property type="term" value="F:RNA polymerase II transcription regulatory region sequence-specific DNA binding"/>
    <property type="evidence" value="ECO:0007669"/>
    <property type="project" value="TreeGrafter"/>
</dbReference>
<evidence type="ECO:0000313" key="11">
    <source>
        <dbReference type="EMBL" id="OMJ68463.1"/>
    </source>
</evidence>
<dbReference type="PROSITE" id="PS00028">
    <property type="entry name" value="ZINC_FINGER_C2H2_1"/>
    <property type="match status" value="2"/>
</dbReference>
<dbReference type="SMART" id="SM00355">
    <property type="entry name" value="ZnF_C2H2"/>
    <property type="match status" value="2"/>
</dbReference>
<dbReference type="GO" id="GO:0008270">
    <property type="term" value="F:zinc ion binding"/>
    <property type="evidence" value="ECO:0007669"/>
    <property type="project" value="UniProtKB-KW"/>
</dbReference>
<dbReference type="GO" id="GO:0000981">
    <property type="term" value="F:DNA-binding transcription factor activity, RNA polymerase II-specific"/>
    <property type="evidence" value="ECO:0007669"/>
    <property type="project" value="TreeGrafter"/>
</dbReference>
<keyword evidence="6" id="KW-0805">Transcription regulation</keyword>
<accession>A0A1R2AVB1</accession>
<evidence type="ECO:0000256" key="5">
    <source>
        <dbReference type="ARBA" id="ARBA00022833"/>
    </source>
</evidence>
<keyword evidence="8" id="KW-0539">Nucleus</keyword>
<evidence type="ECO:0000256" key="9">
    <source>
        <dbReference type="PROSITE-ProRule" id="PRU00042"/>
    </source>
</evidence>
<evidence type="ECO:0000256" key="7">
    <source>
        <dbReference type="ARBA" id="ARBA00023163"/>
    </source>
</evidence>
<keyword evidence="7" id="KW-0804">Transcription</keyword>
<evidence type="ECO:0000313" key="12">
    <source>
        <dbReference type="Proteomes" id="UP000187209"/>
    </source>
</evidence>
<dbReference type="AlphaFoldDB" id="A0A1R2AVB1"/>
<dbReference type="PANTHER" id="PTHR24381">
    <property type="entry name" value="ZINC FINGER PROTEIN"/>
    <property type="match status" value="1"/>
</dbReference>
<evidence type="ECO:0000256" key="6">
    <source>
        <dbReference type="ARBA" id="ARBA00023015"/>
    </source>
</evidence>
<name>A0A1R2AVB1_9CILI</name>
<evidence type="ECO:0000256" key="3">
    <source>
        <dbReference type="ARBA" id="ARBA00022737"/>
    </source>
</evidence>
<dbReference type="PROSITE" id="PS50157">
    <property type="entry name" value="ZINC_FINGER_C2H2_2"/>
    <property type="match status" value="2"/>
</dbReference>